<dbReference type="SUPFAM" id="SSF52980">
    <property type="entry name" value="Restriction endonuclease-like"/>
    <property type="match status" value="1"/>
</dbReference>
<dbReference type="SUPFAM" id="SSF52540">
    <property type="entry name" value="P-loop containing nucleoside triphosphate hydrolases"/>
    <property type="match status" value="1"/>
</dbReference>
<dbReference type="AlphaFoldDB" id="A0A3D8J421"/>
<gene>
    <name evidence="2" type="ORF">CQA58_00790</name>
</gene>
<comment type="caution">
    <text evidence="2">The sequence shown here is derived from an EMBL/GenBank/DDBJ whole genome shotgun (WGS) entry which is preliminary data.</text>
</comment>
<reference evidence="2 3" key="1">
    <citation type="submission" date="2018-04" db="EMBL/GenBank/DDBJ databases">
        <title>Novel Campyloabacter and Helicobacter Species and Strains.</title>
        <authorList>
            <person name="Mannion A.J."/>
            <person name="Shen Z."/>
            <person name="Fox J.G."/>
        </authorList>
    </citation>
    <scope>NUCLEOTIDE SEQUENCE [LARGE SCALE GENOMIC DNA]</scope>
    <source>
        <strain evidence="2 3">MIT 04-9366</strain>
    </source>
</reference>
<evidence type="ECO:0000313" key="3">
    <source>
        <dbReference type="Proteomes" id="UP000257045"/>
    </source>
</evidence>
<evidence type="ECO:0000259" key="1">
    <source>
        <dbReference type="Pfam" id="PF12705"/>
    </source>
</evidence>
<dbReference type="InterPro" id="IPR011604">
    <property type="entry name" value="PDDEXK-like_dom_sf"/>
</dbReference>
<dbReference type="Proteomes" id="UP000257045">
    <property type="component" value="Unassembled WGS sequence"/>
</dbReference>
<protein>
    <recommendedName>
        <fullName evidence="1">PD-(D/E)XK endonuclease-like domain-containing protein</fullName>
    </recommendedName>
</protein>
<dbReference type="Gene3D" id="3.90.320.10">
    <property type="match status" value="1"/>
</dbReference>
<feature type="domain" description="PD-(D/E)XK endonuclease-like" evidence="1">
    <location>
        <begin position="514"/>
        <end position="735"/>
    </location>
</feature>
<dbReference type="InterPro" id="IPR027417">
    <property type="entry name" value="P-loop_NTPase"/>
</dbReference>
<dbReference type="InterPro" id="IPR038726">
    <property type="entry name" value="PDDEXK_AddAB-type"/>
</dbReference>
<dbReference type="Pfam" id="PF12705">
    <property type="entry name" value="PDDEXK_1"/>
    <property type="match status" value="1"/>
</dbReference>
<sequence length="736" mass="86900">MPNNSNPTKRGGSNPQIGEVMSKLHLFSNARAMQSFMQSQERGFLPKCMLLGEFFAEVIVVRGKVKIPSFLRKIFLIEVLKEFNFTQKDLELLFFERNFLGFLETSPFLLQFFNELNQHKLSIKDIPQKDIYGDYEDHLRVLEEIEERYEQKLGDRGFYDFAKEYEILDEYLSAFREIEIYLDGFLSPYEKEILEKISSKVPLFFHLNIDRYNQKHFEFLCKLEPDYSYKISFPSGEIVEKIPHRLLALPKAYGCELRVEQCSFVLQRIEEWLEEGIEAEKIAVILPKEDFKDFLLATDRVRNLNFAMGFEYEGLKKEIETLALQEGGGLEEFIQRVRECEIPQSLGVSIDEILYAYERIGEVMRTLSFKEIAYLFLEEIENLRLDDSKGGKVRVVGVLETRGMELERAIIVDFNQENIPKITQSDMFLNSKIRSALSIPTLQDREELQKHYYLEIFKRTQRVELVYIEGHLAPFAKEVGVKSFERNNYTLFAKGKEIVYKEDEITLFLDREFRFSASNVKMFRECKRKFYWRYLKKLKESEEEGSVALSVGSLLHHFLFLAYSQNPSGAKEVFERLVFEEIERGSDELVKMELGLALRYMQHFFKIQSKNPKILELEREFEFMSEGFRLWGRVDRIEEIEGRVRVLDYKLGKSNTIEPIQSAFYGLYAREKYPSFPVEVGFYFINGKKLCLDNKLEEHIAELKTLLKEMIEEREFEKCTTRSSCRECIYKILCNR</sequence>
<name>A0A3D8J421_9HELI</name>
<keyword evidence="3" id="KW-1185">Reference proteome</keyword>
<dbReference type="EMBL" id="NXLV01000001">
    <property type="protein sequence ID" value="RDU72173.1"/>
    <property type="molecule type" value="Genomic_DNA"/>
</dbReference>
<proteinExistence type="predicted"/>
<organism evidence="2 3">
    <name type="scientific">Helicobacter brantae</name>
    <dbReference type="NCBI Taxonomy" id="375927"/>
    <lineage>
        <taxon>Bacteria</taxon>
        <taxon>Pseudomonadati</taxon>
        <taxon>Campylobacterota</taxon>
        <taxon>Epsilonproteobacteria</taxon>
        <taxon>Campylobacterales</taxon>
        <taxon>Helicobacteraceae</taxon>
        <taxon>Helicobacter</taxon>
    </lineage>
</organism>
<accession>A0A3D8J421</accession>
<evidence type="ECO:0000313" key="2">
    <source>
        <dbReference type="EMBL" id="RDU72173.1"/>
    </source>
</evidence>
<dbReference type="InterPro" id="IPR011335">
    <property type="entry name" value="Restrct_endonuc-II-like"/>
</dbReference>